<feature type="domain" description="F5/8 type C" evidence="3">
    <location>
        <begin position="102"/>
        <end position="268"/>
    </location>
</feature>
<protein>
    <submittedName>
        <fullName evidence="4">HMCT-like protein</fullName>
    </submittedName>
</protein>
<dbReference type="InterPro" id="IPR008979">
    <property type="entry name" value="Galactose-bd-like_sf"/>
</dbReference>
<feature type="compositionally biased region" description="Basic and acidic residues" evidence="1">
    <location>
        <begin position="329"/>
        <end position="348"/>
    </location>
</feature>
<proteinExistence type="predicted"/>
<evidence type="ECO:0000313" key="4">
    <source>
        <dbReference type="EMBL" id="WAR09623.1"/>
    </source>
</evidence>
<evidence type="ECO:0000256" key="1">
    <source>
        <dbReference type="SAM" id="MobiDB-lite"/>
    </source>
</evidence>
<organism evidence="4 5">
    <name type="scientific">Mya arenaria</name>
    <name type="common">Soft-shell clam</name>
    <dbReference type="NCBI Taxonomy" id="6604"/>
    <lineage>
        <taxon>Eukaryota</taxon>
        <taxon>Metazoa</taxon>
        <taxon>Spiralia</taxon>
        <taxon>Lophotrochozoa</taxon>
        <taxon>Mollusca</taxon>
        <taxon>Bivalvia</taxon>
        <taxon>Autobranchia</taxon>
        <taxon>Heteroconchia</taxon>
        <taxon>Euheterodonta</taxon>
        <taxon>Imparidentia</taxon>
        <taxon>Neoheterodontei</taxon>
        <taxon>Myida</taxon>
        <taxon>Myoidea</taxon>
        <taxon>Myidae</taxon>
        <taxon>Mya</taxon>
    </lineage>
</organism>
<dbReference type="PANTHER" id="PTHR24543:SF325">
    <property type="entry name" value="F5_8 TYPE C DOMAIN-CONTAINING PROTEIN"/>
    <property type="match status" value="1"/>
</dbReference>
<gene>
    <name evidence="4" type="ORF">MAR_034699</name>
</gene>
<feature type="signal peptide" evidence="2">
    <location>
        <begin position="1"/>
        <end position="20"/>
    </location>
</feature>
<evidence type="ECO:0000256" key="2">
    <source>
        <dbReference type="SAM" id="SignalP"/>
    </source>
</evidence>
<dbReference type="Gene3D" id="2.60.120.260">
    <property type="entry name" value="Galactose-binding domain-like"/>
    <property type="match status" value="1"/>
</dbReference>
<feature type="compositionally biased region" description="Basic and acidic residues" evidence="1">
    <location>
        <begin position="452"/>
        <end position="502"/>
    </location>
</feature>
<evidence type="ECO:0000259" key="3">
    <source>
        <dbReference type="PROSITE" id="PS50022"/>
    </source>
</evidence>
<keyword evidence="5" id="KW-1185">Reference proteome</keyword>
<feature type="chain" id="PRO_5046487146" evidence="2">
    <location>
        <begin position="21"/>
        <end position="540"/>
    </location>
</feature>
<dbReference type="PROSITE" id="PS50022">
    <property type="entry name" value="FA58C_3"/>
    <property type="match status" value="1"/>
</dbReference>
<dbReference type="Proteomes" id="UP001164746">
    <property type="component" value="Chromosome 7"/>
</dbReference>
<dbReference type="InterPro" id="IPR000421">
    <property type="entry name" value="FA58C"/>
</dbReference>
<sequence length="540" mass="60578">MSFIFLEILVLSLIATKAESKDNFRAKVYTGKEVKTSNSSTLGVSLIQCQNMCILARRKGTSNICGYDKVSKTCFYSFDTEYDVLSTSEVTKVVLIPVEDACQSSEYLVNGMEPVSDDQITASSALDEAHDTRGSRLDSVPTSSHVGAWVAGAPDTNQYIQVQFNCPKHVIGVAMQGRPISTDPNSYVGVGCCYQRVTAYKLLYSGDCVNYLTIRDSSGSDVILDGNTDQDKVVTSMLPSPVTALCVRINPVTWIGPNASMRFDILGCDVMLTPRKTKKYSWRPWIHRITKKYTWRTIDTSENKKYSGRTISPSENKEKYPGRTISPSDNKEKYPGRTIDPSDNKEKYPGWTIDPSDNKEKYPGRTIDPSDNKEKYPGRTIDPSDNKGKYPGRTIDPSVNTEKYPGRTIDPSDNKEKYPGRTIDPSDHKEKYPGRTIDPSDNKGKYPGRTIDPSDKKEKYPGRTVDPSDHKEKYPGRTIDPSDNKEKYLGRTIDPSDNKEKYPGWTIDPSDNKEKYLGRTIDPSVNKEKYPGRTIKPLEI</sequence>
<feature type="region of interest" description="Disordered" evidence="1">
    <location>
        <begin position="304"/>
        <end position="517"/>
    </location>
</feature>
<dbReference type="CDD" id="cd00057">
    <property type="entry name" value="FA58C"/>
    <property type="match status" value="1"/>
</dbReference>
<name>A0ABY7ELW4_MYAAR</name>
<accession>A0ABY7ELW4</accession>
<keyword evidence="2" id="KW-0732">Signal</keyword>
<evidence type="ECO:0000313" key="5">
    <source>
        <dbReference type="Proteomes" id="UP001164746"/>
    </source>
</evidence>
<dbReference type="SUPFAM" id="SSF49785">
    <property type="entry name" value="Galactose-binding domain-like"/>
    <property type="match status" value="1"/>
</dbReference>
<feature type="compositionally biased region" description="Basic and acidic residues" evidence="1">
    <location>
        <begin position="356"/>
        <end position="388"/>
    </location>
</feature>
<dbReference type="EMBL" id="CP111018">
    <property type="protein sequence ID" value="WAR09623.1"/>
    <property type="molecule type" value="Genomic_DNA"/>
</dbReference>
<dbReference type="Pfam" id="PF00754">
    <property type="entry name" value="F5_F8_type_C"/>
    <property type="match status" value="1"/>
</dbReference>
<reference evidence="4" key="1">
    <citation type="submission" date="2022-11" db="EMBL/GenBank/DDBJ databases">
        <title>Centuries of genome instability and evolution in soft-shell clam transmissible cancer (bioRxiv).</title>
        <authorList>
            <person name="Hart S.F.M."/>
            <person name="Yonemitsu M.A."/>
            <person name="Giersch R.M."/>
            <person name="Beal B.F."/>
            <person name="Arriagada G."/>
            <person name="Davis B.W."/>
            <person name="Ostrander E.A."/>
            <person name="Goff S.P."/>
            <person name="Metzger M.J."/>
        </authorList>
    </citation>
    <scope>NUCLEOTIDE SEQUENCE</scope>
    <source>
        <strain evidence="4">MELC-2E11</strain>
        <tissue evidence="4">Siphon/mantle</tissue>
    </source>
</reference>
<dbReference type="PANTHER" id="PTHR24543">
    <property type="entry name" value="MULTICOPPER OXIDASE-RELATED"/>
    <property type="match status" value="1"/>
</dbReference>
<feature type="compositionally biased region" description="Basic and acidic residues" evidence="1">
    <location>
        <begin position="410"/>
        <end position="444"/>
    </location>
</feature>